<dbReference type="InterPro" id="IPR036249">
    <property type="entry name" value="Thioredoxin-like_sf"/>
</dbReference>
<organism evidence="1 2">
    <name type="scientific">Candidatus Desulfolinea nitratireducens</name>
    <dbReference type="NCBI Taxonomy" id="2841698"/>
    <lineage>
        <taxon>Bacteria</taxon>
        <taxon>Bacillati</taxon>
        <taxon>Chloroflexota</taxon>
        <taxon>Anaerolineae</taxon>
        <taxon>Anaerolineales</taxon>
        <taxon>Anaerolineales incertae sedis</taxon>
        <taxon>Candidatus Desulfolinea</taxon>
    </lineage>
</organism>
<dbReference type="Gene3D" id="3.40.30.10">
    <property type="entry name" value="Glutaredoxin"/>
    <property type="match status" value="1"/>
</dbReference>
<evidence type="ECO:0000313" key="1">
    <source>
        <dbReference type="EMBL" id="MBC8334281.1"/>
    </source>
</evidence>
<dbReference type="EMBL" id="JACNJN010000057">
    <property type="protein sequence ID" value="MBC8334281.1"/>
    <property type="molecule type" value="Genomic_DNA"/>
</dbReference>
<evidence type="ECO:0000313" key="2">
    <source>
        <dbReference type="Proteomes" id="UP000614469"/>
    </source>
</evidence>
<name>A0A8J6NGF7_9CHLR</name>
<dbReference type="Proteomes" id="UP000614469">
    <property type="component" value="Unassembled WGS sequence"/>
</dbReference>
<reference evidence="1 2" key="1">
    <citation type="submission" date="2020-08" db="EMBL/GenBank/DDBJ databases">
        <title>Bridging the membrane lipid divide: bacteria of the FCB group superphylum have the potential to synthesize archaeal ether lipids.</title>
        <authorList>
            <person name="Villanueva L."/>
            <person name="Von Meijenfeldt F.A.B."/>
            <person name="Westbye A.B."/>
            <person name="Yadav S."/>
            <person name="Hopmans E.C."/>
            <person name="Dutilh B.E."/>
            <person name="Sinninghe Damste J.S."/>
        </authorList>
    </citation>
    <scope>NUCLEOTIDE SEQUENCE [LARGE SCALE GENOMIC DNA]</scope>
    <source>
        <strain evidence="1">NIOZ-UU36</strain>
    </source>
</reference>
<gene>
    <name evidence="1" type="ORF">H8E29_03360</name>
</gene>
<dbReference type="PANTHER" id="PTHR42852:SF13">
    <property type="entry name" value="PROTEIN DIPZ"/>
    <property type="match status" value="1"/>
</dbReference>
<dbReference type="InterPro" id="IPR050553">
    <property type="entry name" value="Thioredoxin_ResA/DsbE_sf"/>
</dbReference>
<proteinExistence type="predicted"/>
<dbReference type="PANTHER" id="PTHR42852">
    <property type="entry name" value="THIOL:DISULFIDE INTERCHANGE PROTEIN DSBE"/>
    <property type="match status" value="1"/>
</dbReference>
<dbReference type="AlphaFoldDB" id="A0A8J6NGF7"/>
<comment type="caution">
    <text evidence="1">The sequence shown here is derived from an EMBL/GenBank/DDBJ whole genome shotgun (WGS) entry which is preliminary data.</text>
</comment>
<accession>A0A8J6NGF7</accession>
<protein>
    <submittedName>
        <fullName evidence="1">Redoxin domain-containing protein</fullName>
    </submittedName>
</protein>
<dbReference type="SUPFAM" id="SSF52833">
    <property type="entry name" value="Thioredoxin-like"/>
    <property type="match status" value="1"/>
</dbReference>
<sequence length="101" mass="11957">MREWHHTYKDQGLVVIGNHFPEFSYEHDLDNLKAAIIDLDVPYPVAQDNDGETWRAYRNRYWPTLYLIDKWGNIRYTHIGEGAYEETESAILALLAEKYPK</sequence>